<keyword evidence="2" id="KW-0812">Transmembrane</keyword>
<name>A0A067SL03_GALM3</name>
<dbReference type="HOGENOM" id="CLU_1209893_0_0_1"/>
<keyword evidence="2" id="KW-1133">Transmembrane helix</keyword>
<dbReference type="Proteomes" id="UP000027222">
    <property type="component" value="Unassembled WGS sequence"/>
</dbReference>
<dbReference type="AlphaFoldDB" id="A0A067SL03"/>
<gene>
    <name evidence="4" type="ORF">GALMADRAFT_159439</name>
</gene>
<feature type="compositionally biased region" description="Pro residues" evidence="1">
    <location>
        <begin position="125"/>
        <end position="139"/>
    </location>
</feature>
<evidence type="ECO:0008006" key="6">
    <source>
        <dbReference type="Google" id="ProtNLM"/>
    </source>
</evidence>
<feature type="signal peptide" evidence="3">
    <location>
        <begin position="1"/>
        <end position="22"/>
    </location>
</feature>
<proteinExistence type="predicted"/>
<evidence type="ECO:0000256" key="3">
    <source>
        <dbReference type="SAM" id="SignalP"/>
    </source>
</evidence>
<accession>A0A067SL03</accession>
<organism evidence="4 5">
    <name type="scientific">Galerina marginata (strain CBS 339.88)</name>
    <dbReference type="NCBI Taxonomy" id="685588"/>
    <lineage>
        <taxon>Eukaryota</taxon>
        <taxon>Fungi</taxon>
        <taxon>Dikarya</taxon>
        <taxon>Basidiomycota</taxon>
        <taxon>Agaricomycotina</taxon>
        <taxon>Agaricomycetes</taxon>
        <taxon>Agaricomycetidae</taxon>
        <taxon>Agaricales</taxon>
        <taxon>Agaricineae</taxon>
        <taxon>Strophariaceae</taxon>
        <taxon>Galerina</taxon>
    </lineage>
</organism>
<feature type="transmembrane region" description="Helical" evidence="2">
    <location>
        <begin position="211"/>
        <end position="228"/>
    </location>
</feature>
<feature type="chain" id="PRO_5001645873" description="Extracellular membrane protein CFEM domain-containing protein" evidence="3">
    <location>
        <begin position="23"/>
        <end position="229"/>
    </location>
</feature>
<evidence type="ECO:0000313" key="4">
    <source>
        <dbReference type="EMBL" id="KDR71630.1"/>
    </source>
</evidence>
<dbReference type="OrthoDB" id="3062033at2759"/>
<reference evidence="5" key="1">
    <citation type="journal article" date="2014" name="Proc. Natl. Acad. Sci. U.S.A.">
        <title>Extensive sampling of basidiomycete genomes demonstrates inadequacy of the white-rot/brown-rot paradigm for wood decay fungi.</title>
        <authorList>
            <person name="Riley R."/>
            <person name="Salamov A.A."/>
            <person name="Brown D.W."/>
            <person name="Nagy L.G."/>
            <person name="Floudas D."/>
            <person name="Held B.W."/>
            <person name="Levasseur A."/>
            <person name="Lombard V."/>
            <person name="Morin E."/>
            <person name="Otillar R."/>
            <person name="Lindquist E.A."/>
            <person name="Sun H."/>
            <person name="LaButti K.M."/>
            <person name="Schmutz J."/>
            <person name="Jabbour D."/>
            <person name="Luo H."/>
            <person name="Baker S.E."/>
            <person name="Pisabarro A.G."/>
            <person name="Walton J.D."/>
            <person name="Blanchette R.A."/>
            <person name="Henrissat B."/>
            <person name="Martin F."/>
            <person name="Cullen D."/>
            <person name="Hibbett D.S."/>
            <person name="Grigoriev I.V."/>
        </authorList>
    </citation>
    <scope>NUCLEOTIDE SEQUENCE [LARGE SCALE GENOMIC DNA]</scope>
    <source>
        <strain evidence="5">CBS 339.88</strain>
    </source>
</reference>
<dbReference type="EMBL" id="KL142392">
    <property type="protein sequence ID" value="KDR71630.1"/>
    <property type="molecule type" value="Genomic_DNA"/>
</dbReference>
<feature type="compositionally biased region" description="Low complexity" evidence="1">
    <location>
        <begin position="112"/>
        <end position="124"/>
    </location>
</feature>
<evidence type="ECO:0000256" key="1">
    <source>
        <dbReference type="SAM" id="MobiDB-lite"/>
    </source>
</evidence>
<keyword evidence="5" id="KW-1185">Reference proteome</keyword>
<sequence>MYKNQCTTLLLASIVFASQVAAIVPRSPFAHILVPRQSSCDSACATFSNALDACTTKGCLCVPSVASGLQSCVNCATSGNPTADIIATAQQLVDTFQSTCSGFGLAPVTVQKPQTPQTPVNTPNPVTPPVAPPGTTPVVVTPPPVTVTRTAPANTPTAPAVVPPTTTLPAGTTFVNGPSVSQVVVGPQSTVSADPNAIPGLTSAASRGVQVVYGGVMVLAMILGTVLAL</sequence>
<evidence type="ECO:0000256" key="2">
    <source>
        <dbReference type="SAM" id="Phobius"/>
    </source>
</evidence>
<keyword evidence="2" id="KW-0472">Membrane</keyword>
<feature type="region of interest" description="Disordered" evidence="1">
    <location>
        <begin position="112"/>
        <end position="139"/>
    </location>
</feature>
<protein>
    <recommendedName>
        <fullName evidence="6">Extracellular membrane protein CFEM domain-containing protein</fullName>
    </recommendedName>
</protein>
<keyword evidence="3" id="KW-0732">Signal</keyword>
<evidence type="ECO:0000313" key="5">
    <source>
        <dbReference type="Proteomes" id="UP000027222"/>
    </source>
</evidence>